<evidence type="ECO:0000256" key="1">
    <source>
        <dbReference type="ARBA" id="ARBA00004651"/>
    </source>
</evidence>
<dbReference type="InterPro" id="IPR003660">
    <property type="entry name" value="HAMP_dom"/>
</dbReference>
<accession>A0A9X2MUG1</accession>
<dbReference type="EMBL" id="JANIPJ010000014">
    <property type="protein sequence ID" value="MCR2806026.1"/>
    <property type="molecule type" value="Genomic_DNA"/>
</dbReference>
<keyword evidence="5 10" id="KW-0418">Kinase</keyword>
<dbReference type="GO" id="GO:0000155">
    <property type="term" value="F:phosphorelay sensor kinase activity"/>
    <property type="evidence" value="ECO:0007669"/>
    <property type="project" value="InterPro"/>
</dbReference>
<evidence type="ECO:0000256" key="5">
    <source>
        <dbReference type="ARBA" id="ARBA00022777"/>
    </source>
</evidence>
<name>A0A9X2MUG1_9BACL</name>
<dbReference type="PANTHER" id="PTHR34220:SF7">
    <property type="entry name" value="SENSOR HISTIDINE KINASE YPDA"/>
    <property type="match status" value="1"/>
</dbReference>
<dbReference type="InterPro" id="IPR036890">
    <property type="entry name" value="HATPase_C_sf"/>
</dbReference>
<keyword evidence="7" id="KW-0175">Coiled coil</keyword>
<dbReference type="SUPFAM" id="SSF158472">
    <property type="entry name" value="HAMP domain-like"/>
    <property type="match status" value="1"/>
</dbReference>
<dbReference type="Gene3D" id="6.10.340.10">
    <property type="match status" value="1"/>
</dbReference>
<dbReference type="InterPro" id="IPR003594">
    <property type="entry name" value="HATPase_dom"/>
</dbReference>
<dbReference type="PROSITE" id="PS50885">
    <property type="entry name" value="HAMP"/>
    <property type="match status" value="1"/>
</dbReference>
<keyword evidence="4" id="KW-0808">Transferase</keyword>
<feature type="coiled-coil region" evidence="7">
    <location>
        <begin position="362"/>
        <end position="389"/>
    </location>
</feature>
<gene>
    <name evidence="10" type="ORF">NQZ67_19255</name>
</gene>
<dbReference type="CDD" id="cd06225">
    <property type="entry name" value="HAMP"/>
    <property type="match status" value="1"/>
</dbReference>
<evidence type="ECO:0000256" key="2">
    <source>
        <dbReference type="ARBA" id="ARBA00022475"/>
    </source>
</evidence>
<dbReference type="GO" id="GO:0005886">
    <property type="term" value="C:plasma membrane"/>
    <property type="evidence" value="ECO:0007669"/>
    <property type="project" value="UniProtKB-SubCell"/>
</dbReference>
<evidence type="ECO:0000256" key="3">
    <source>
        <dbReference type="ARBA" id="ARBA00022553"/>
    </source>
</evidence>
<keyword evidence="8" id="KW-1133">Transmembrane helix</keyword>
<evidence type="ECO:0000313" key="10">
    <source>
        <dbReference type="EMBL" id="MCR2806026.1"/>
    </source>
</evidence>
<organism evidence="10 11">
    <name type="scientific">Paenibacillus soyae</name>
    <dbReference type="NCBI Taxonomy" id="2969249"/>
    <lineage>
        <taxon>Bacteria</taxon>
        <taxon>Bacillati</taxon>
        <taxon>Bacillota</taxon>
        <taxon>Bacilli</taxon>
        <taxon>Bacillales</taxon>
        <taxon>Paenibacillaceae</taxon>
        <taxon>Paenibacillus</taxon>
    </lineage>
</organism>
<proteinExistence type="predicted"/>
<dbReference type="PANTHER" id="PTHR34220">
    <property type="entry name" value="SENSOR HISTIDINE KINASE YPDA"/>
    <property type="match status" value="1"/>
</dbReference>
<dbReference type="SMART" id="SM00387">
    <property type="entry name" value="HATPase_c"/>
    <property type="match status" value="1"/>
</dbReference>
<dbReference type="SMART" id="SM00304">
    <property type="entry name" value="HAMP"/>
    <property type="match status" value="1"/>
</dbReference>
<keyword evidence="11" id="KW-1185">Reference proteome</keyword>
<keyword evidence="6 8" id="KW-0472">Membrane</keyword>
<sequence>MPFGWLSFVNNIPLKWKFTLIYLLCILVPILTINVLLFQQMSESIQAREQNNLQIAMERADKKAMDMIEGGVTLSHSVATDRSLYELLDKEYTDIVDFYESFNETLTGKMRPFMSAYTYVENISVFTENPTIVSGSHYFILDEASKRSPWYETVTSSPSAVQVMMYRSVDPMNAMGNKVYFSIVRKLNEYPTYGRYAKYLRIDLKLSNFEEILEEEKPYLAISMLDPQDRVLLPSSRYMDPMDQWDNGEQGELIFRSMLGKPSYMQGWKLVGFAEEDRFQTAVQSSNRFIWMLAAVSTLLPTSLIFIMLRSYNYRIRRLARHMEKAKNEKFDLIVLREGKDEIGGLIRSYNRMASQIESLINDVYKLEIQQKDMELERIRAEMKLLQSQVNPHFLFNTLNALLVVSVKNGYTEVTDTIRNLSQLLRRMLSWSDAAVTLQDELHFTEMYLKIEKFRFADRFGYEFDIEEEAAKCLVPKMCIQPLVENACKHGLQAVKGQRVIRIEARRTDTYLYVQVEDNGKGMDEERLNEIRRLMNGSLDTDENVGMRNVYKRLRLHYGERVDFVIDSRPNEGTRIGFRIPAMSVDEGGKRHV</sequence>
<comment type="caution">
    <text evidence="10">The sequence shown here is derived from an EMBL/GenBank/DDBJ whole genome shotgun (WGS) entry which is preliminary data.</text>
</comment>
<dbReference type="SUPFAM" id="SSF55874">
    <property type="entry name" value="ATPase domain of HSP90 chaperone/DNA topoisomerase II/histidine kinase"/>
    <property type="match status" value="1"/>
</dbReference>
<feature type="transmembrane region" description="Helical" evidence="8">
    <location>
        <begin position="289"/>
        <end position="309"/>
    </location>
</feature>
<feature type="transmembrane region" description="Helical" evidence="8">
    <location>
        <begin position="20"/>
        <end position="38"/>
    </location>
</feature>
<reference evidence="10" key="1">
    <citation type="submission" date="2022-08" db="EMBL/GenBank/DDBJ databases">
        <title>The genomic sequence of strain Paenibacillus sp. SCIV0701.</title>
        <authorList>
            <person name="Zhao H."/>
        </authorList>
    </citation>
    <scope>NUCLEOTIDE SEQUENCE</scope>
    <source>
        <strain evidence="10">SCIV0701</strain>
    </source>
</reference>
<dbReference type="Gene3D" id="3.30.565.10">
    <property type="entry name" value="Histidine kinase-like ATPase, C-terminal domain"/>
    <property type="match status" value="1"/>
</dbReference>
<dbReference type="AlphaFoldDB" id="A0A9X2MUG1"/>
<protein>
    <submittedName>
        <fullName evidence="10">Sensor histidine kinase</fullName>
    </submittedName>
</protein>
<evidence type="ECO:0000259" key="9">
    <source>
        <dbReference type="PROSITE" id="PS50885"/>
    </source>
</evidence>
<comment type="subcellular location">
    <subcellularLocation>
        <location evidence="1">Cell membrane</location>
        <topology evidence="1">Multi-pass membrane protein</topology>
    </subcellularLocation>
</comment>
<keyword evidence="8" id="KW-0812">Transmembrane</keyword>
<dbReference type="Pfam" id="PF02518">
    <property type="entry name" value="HATPase_c"/>
    <property type="match status" value="1"/>
</dbReference>
<keyword evidence="2" id="KW-1003">Cell membrane</keyword>
<evidence type="ECO:0000256" key="8">
    <source>
        <dbReference type="SAM" id="Phobius"/>
    </source>
</evidence>
<dbReference type="InterPro" id="IPR050640">
    <property type="entry name" value="Bact_2-comp_sensor_kinase"/>
</dbReference>
<evidence type="ECO:0000256" key="6">
    <source>
        <dbReference type="ARBA" id="ARBA00023136"/>
    </source>
</evidence>
<dbReference type="RefSeq" id="WP_257449087.1">
    <property type="nucleotide sequence ID" value="NZ_JANIPJ010000014.1"/>
</dbReference>
<evidence type="ECO:0000256" key="4">
    <source>
        <dbReference type="ARBA" id="ARBA00022679"/>
    </source>
</evidence>
<feature type="domain" description="HAMP" evidence="9">
    <location>
        <begin position="310"/>
        <end position="362"/>
    </location>
</feature>
<dbReference type="InterPro" id="IPR010559">
    <property type="entry name" value="Sig_transdc_His_kin_internal"/>
</dbReference>
<keyword evidence="3" id="KW-0597">Phosphoprotein</keyword>
<dbReference type="Pfam" id="PF06580">
    <property type="entry name" value="His_kinase"/>
    <property type="match status" value="1"/>
</dbReference>
<evidence type="ECO:0000256" key="7">
    <source>
        <dbReference type="SAM" id="Coils"/>
    </source>
</evidence>
<dbReference type="Proteomes" id="UP001141950">
    <property type="component" value="Unassembled WGS sequence"/>
</dbReference>
<evidence type="ECO:0000313" key="11">
    <source>
        <dbReference type="Proteomes" id="UP001141950"/>
    </source>
</evidence>